<dbReference type="AlphaFoldDB" id="A0A387BQ66"/>
<keyword evidence="1" id="KW-0805">Transcription regulation</keyword>
<dbReference type="InterPro" id="IPR050109">
    <property type="entry name" value="HTH-type_TetR-like_transc_reg"/>
</dbReference>
<feature type="domain" description="HTH tetR-type" evidence="5">
    <location>
        <begin position="32"/>
        <end position="92"/>
    </location>
</feature>
<dbReference type="InterPro" id="IPR036271">
    <property type="entry name" value="Tet_transcr_reg_TetR-rel_C_sf"/>
</dbReference>
<dbReference type="GO" id="GO:0000976">
    <property type="term" value="F:transcription cis-regulatory region binding"/>
    <property type="evidence" value="ECO:0007669"/>
    <property type="project" value="TreeGrafter"/>
</dbReference>
<feature type="DNA-binding region" description="H-T-H motif" evidence="4">
    <location>
        <begin position="55"/>
        <end position="74"/>
    </location>
</feature>
<dbReference type="SUPFAM" id="SSF48498">
    <property type="entry name" value="Tetracyclin repressor-like, C-terminal domain"/>
    <property type="match status" value="1"/>
</dbReference>
<dbReference type="InterPro" id="IPR041678">
    <property type="entry name" value="TetR_C_16"/>
</dbReference>
<dbReference type="InterPro" id="IPR009057">
    <property type="entry name" value="Homeodomain-like_sf"/>
</dbReference>
<name>A0A387BQ66_9MICO</name>
<protein>
    <submittedName>
        <fullName evidence="6">TetR/AcrR family transcriptional regulator</fullName>
    </submittedName>
</protein>
<keyword evidence="2 4" id="KW-0238">DNA-binding</keyword>
<proteinExistence type="predicted"/>
<evidence type="ECO:0000256" key="3">
    <source>
        <dbReference type="ARBA" id="ARBA00023163"/>
    </source>
</evidence>
<accession>A0A387BQ66</accession>
<dbReference type="Gene3D" id="1.10.357.10">
    <property type="entry name" value="Tetracycline Repressor, domain 2"/>
    <property type="match status" value="1"/>
</dbReference>
<gene>
    <name evidence="6" type="ORF">D7I44_06260</name>
</gene>
<dbReference type="PRINTS" id="PR00455">
    <property type="entry name" value="HTHTETR"/>
</dbReference>
<organism evidence="6 7">
    <name type="scientific">Gryllotalpicola protaetiae</name>
    <dbReference type="NCBI Taxonomy" id="2419771"/>
    <lineage>
        <taxon>Bacteria</taxon>
        <taxon>Bacillati</taxon>
        <taxon>Actinomycetota</taxon>
        <taxon>Actinomycetes</taxon>
        <taxon>Micrococcales</taxon>
        <taxon>Microbacteriaceae</taxon>
        <taxon>Gryllotalpicola</taxon>
    </lineage>
</organism>
<dbReference type="EMBL" id="CP032624">
    <property type="protein sequence ID" value="AYG03170.1"/>
    <property type="molecule type" value="Genomic_DNA"/>
</dbReference>
<dbReference type="KEGG" id="gry:D7I44_06260"/>
<keyword evidence="3" id="KW-0804">Transcription</keyword>
<dbReference type="OrthoDB" id="4726108at2"/>
<reference evidence="6 7" key="1">
    <citation type="submission" date="2018-09" db="EMBL/GenBank/DDBJ databases">
        <title>Genome sequencing of strain 2DFW10M-5.</title>
        <authorList>
            <person name="Heo J."/>
            <person name="Kim S.-J."/>
            <person name="Kwon S.-W."/>
        </authorList>
    </citation>
    <scope>NUCLEOTIDE SEQUENCE [LARGE SCALE GENOMIC DNA]</scope>
    <source>
        <strain evidence="6 7">2DFW10M-5</strain>
    </source>
</reference>
<evidence type="ECO:0000256" key="2">
    <source>
        <dbReference type="ARBA" id="ARBA00023125"/>
    </source>
</evidence>
<dbReference type="PANTHER" id="PTHR30055">
    <property type="entry name" value="HTH-TYPE TRANSCRIPTIONAL REGULATOR RUTR"/>
    <property type="match status" value="1"/>
</dbReference>
<evidence type="ECO:0000313" key="7">
    <source>
        <dbReference type="Proteomes" id="UP000275069"/>
    </source>
</evidence>
<keyword evidence="7" id="KW-1185">Reference proteome</keyword>
<dbReference type="Proteomes" id="UP000275069">
    <property type="component" value="Chromosome"/>
</dbReference>
<dbReference type="GO" id="GO:0003700">
    <property type="term" value="F:DNA-binding transcription factor activity"/>
    <property type="evidence" value="ECO:0007669"/>
    <property type="project" value="TreeGrafter"/>
</dbReference>
<sequence>MSTLLTIDLVNTVDGCLSTVLTEGMAAAATETPTKQAIAHAARELFEAKGYAAVSIREIAAAAGVDPALVIRHYHSKDELFVRVIGFDEHFAPHLDGPLETVGERLAAYLLDPAHTHLRQTFRALVRASDHEIVRVELDGSMSRLLVKKLSERMQGEDALVRAWLVSAQLVGLIHSWDAVGGDSATPENRARVARLYGAAIQQLITP</sequence>
<evidence type="ECO:0000313" key="6">
    <source>
        <dbReference type="EMBL" id="AYG03170.1"/>
    </source>
</evidence>
<dbReference type="PANTHER" id="PTHR30055:SF234">
    <property type="entry name" value="HTH-TYPE TRANSCRIPTIONAL REGULATOR BETI"/>
    <property type="match status" value="1"/>
</dbReference>
<dbReference type="SUPFAM" id="SSF46689">
    <property type="entry name" value="Homeodomain-like"/>
    <property type="match status" value="1"/>
</dbReference>
<dbReference type="PROSITE" id="PS50977">
    <property type="entry name" value="HTH_TETR_2"/>
    <property type="match status" value="1"/>
</dbReference>
<dbReference type="InterPro" id="IPR001647">
    <property type="entry name" value="HTH_TetR"/>
</dbReference>
<dbReference type="Pfam" id="PF17920">
    <property type="entry name" value="TetR_C_16"/>
    <property type="match status" value="1"/>
</dbReference>
<evidence type="ECO:0000259" key="5">
    <source>
        <dbReference type="PROSITE" id="PS50977"/>
    </source>
</evidence>
<evidence type="ECO:0000256" key="4">
    <source>
        <dbReference type="PROSITE-ProRule" id="PRU00335"/>
    </source>
</evidence>
<dbReference type="Pfam" id="PF00440">
    <property type="entry name" value="TetR_N"/>
    <property type="match status" value="1"/>
</dbReference>
<evidence type="ECO:0000256" key="1">
    <source>
        <dbReference type="ARBA" id="ARBA00023015"/>
    </source>
</evidence>